<comment type="cofactor">
    <cofactor evidence="1">
        <name>Mg(2+)</name>
        <dbReference type="ChEBI" id="CHEBI:18420"/>
    </cofactor>
</comment>
<comment type="catalytic activity">
    <reaction evidence="6">
        <text>(2R)-O-phospho-3-sulfolactate + H2O = (2R)-3-sulfolactate + phosphate</text>
        <dbReference type="Rhea" id="RHEA:23416"/>
        <dbReference type="ChEBI" id="CHEBI:15377"/>
        <dbReference type="ChEBI" id="CHEBI:15597"/>
        <dbReference type="ChEBI" id="CHEBI:43474"/>
        <dbReference type="ChEBI" id="CHEBI:58738"/>
        <dbReference type="EC" id="3.1.3.71"/>
    </reaction>
</comment>
<organism evidence="7">
    <name type="scientific">bioreactor metagenome</name>
    <dbReference type="NCBI Taxonomy" id="1076179"/>
    <lineage>
        <taxon>unclassified sequences</taxon>
        <taxon>metagenomes</taxon>
        <taxon>ecological metagenomes</taxon>
    </lineage>
</organism>
<dbReference type="EC" id="3.1.3.71" evidence="3"/>
<name>A0A645F1T1_9ZZZZ</name>
<reference evidence="7" key="1">
    <citation type="submission" date="2019-08" db="EMBL/GenBank/DDBJ databases">
        <authorList>
            <person name="Kucharzyk K."/>
            <person name="Murdoch R.W."/>
            <person name="Higgins S."/>
            <person name="Loffler F."/>
        </authorList>
    </citation>
    <scope>NUCLEOTIDE SEQUENCE</scope>
</reference>
<dbReference type="InterPro" id="IPR036702">
    <property type="entry name" value="ComB-like_sf"/>
</dbReference>
<evidence type="ECO:0000256" key="3">
    <source>
        <dbReference type="ARBA" id="ARBA00012953"/>
    </source>
</evidence>
<dbReference type="AlphaFoldDB" id="A0A645F1T1"/>
<dbReference type="GO" id="GO:0050545">
    <property type="term" value="F:sulfopyruvate decarboxylase activity"/>
    <property type="evidence" value="ECO:0007669"/>
    <property type="project" value="TreeGrafter"/>
</dbReference>
<dbReference type="Pfam" id="PF04029">
    <property type="entry name" value="2-ph_phosp"/>
    <property type="match status" value="1"/>
</dbReference>
<sequence>MLLQVFPTYNNLPAALFRDHTVIVVDVLRATTCMIYAAAAGADKIIPVEEVEEAVLIAKTIGKVGAVLAGERNSLPIPSFDLGNSPAGFTPELVQGKAVIITTTNGTYAIHAARDASEVLIGALVNRTAVAKAALKTGRDIIILCAGTRGRFSTDDIIAAGGIITALDENTEEAIERNDLAGVSKYLFERWNQGQFDAPQNTLHLRNLLALGLEDDIKDCLSCDVFDVVPVYINGIVIKS</sequence>
<evidence type="ECO:0000256" key="6">
    <source>
        <dbReference type="ARBA" id="ARBA00033711"/>
    </source>
</evidence>
<keyword evidence="5" id="KW-0460">Magnesium</keyword>
<dbReference type="HAMAP" id="MF_00490">
    <property type="entry name" value="ComB"/>
    <property type="match status" value="1"/>
</dbReference>
<proteinExistence type="inferred from homology"/>
<keyword evidence="4 7" id="KW-0378">Hydrolase</keyword>
<comment type="caution">
    <text evidence="7">The sequence shown here is derived from an EMBL/GenBank/DDBJ whole genome shotgun (WGS) entry which is preliminary data.</text>
</comment>
<evidence type="ECO:0000256" key="5">
    <source>
        <dbReference type="ARBA" id="ARBA00022842"/>
    </source>
</evidence>
<dbReference type="EMBL" id="VSSQ01054269">
    <property type="protein sequence ID" value="MPN08241.1"/>
    <property type="molecule type" value="Genomic_DNA"/>
</dbReference>
<gene>
    <name evidence="7" type="primary">comB_14</name>
    <name evidence="7" type="ORF">SDC9_155523</name>
</gene>
<dbReference type="FunFam" id="3.90.1560.10:FF:000001">
    <property type="entry name" value="Probable 2-phosphosulfolactate phosphatase"/>
    <property type="match status" value="1"/>
</dbReference>
<comment type="similarity">
    <text evidence="2">Belongs to the ComB family.</text>
</comment>
<evidence type="ECO:0000256" key="4">
    <source>
        <dbReference type="ARBA" id="ARBA00022801"/>
    </source>
</evidence>
<dbReference type="InterPro" id="IPR005238">
    <property type="entry name" value="ComB-like"/>
</dbReference>
<dbReference type="Gene3D" id="3.90.1560.10">
    <property type="entry name" value="ComB-like"/>
    <property type="match status" value="1"/>
</dbReference>
<dbReference type="GO" id="GO:0050532">
    <property type="term" value="F:2-phosphosulfolactate phosphatase activity"/>
    <property type="evidence" value="ECO:0007669"/>
    <property type="project" value="UniProtKB-EC"/>
</dbReference>
<protein>
    <recommendedName>
        <fullName evidence="3">2-phosphosulfolactate phosphatase</fullName>
        <ecNumber evidence="3">3.1.3.71</ecNumber>
    </recommendedName>
</protein>
<accession>A0A645F1T1</accession>
<dbReference type="PANTHER" id="PTHR37311">
    <property type="entry name" value="2-PHOSPHOSULFOLACTATE PHOSPHATASE-RELATED"/>
    <property type="match status" value="1"/>
</dbReference>
<evidence type="ECO:0000256" key="1">
    <source>
        <dbReference type="ARBA" id="ARBA00001946"/>
    </source>
</evidence>
<dbReference type="GO" id="GO:0000287">
    <property type="term" value="F:magnesium ion binding"/>
    <property type="evidence" value="ECO:0007669"/>
    <property type="project" value="InterPro"/>
</dbReference>
<evidence type="ECO:0000313" key="7">
    <source>
        <dbReference type="EMBL" id="MPN08241.1"/>
    </source>
</evidence>
<evidence type="ECO:0000256" key="2">
    <source>
        <dbReference type="ARBA" id="ARBA00009997"/>
    </source>
</evidence>
<dbReference type="SUPFAM" id="SSF142823">
    <property type="entry name" value="ComB-like"/>
    <property type="match status" value="1"/>
</dbReference>
<dbReference type="PANTHER" id="PTHR37311:SF1">
    <property type="entry name" value="2-PHOSPHOSULFOLACTATE PHOSPHATASE-RELATED"/>
    <property type="match status" value="1"/>
</dbReference>